<sequence>MRTGYYDVDTQIVRDMYRVVTPPISDFKSLGYYIGRECAKLPTYRLERMTSPVFKRSIDQSSEQNVVFSEFAGLGIHEFQIVNLQDAKGIK</sequence>
<dbReference type="PROSITE" id="PS50869">
    <property type="entry name" value="BRICHOS"/>
    <property type="match status" value="1"/>
</dbReference>
<name>A0A7R9QJJ2_9ACAR</name>
<evidence type="ECO:0000313" key="4">
    <source>
        <dbReference type="Proteomes" id="UP000759131"/>
    </source>
</evidence>
<dbReference type="OrthoDB" id="9982095at2759"/>
<reference evidence="3" key="1">
    <citation type="submission" date="2020-11" db="EMBL/GenBank/DDBJ databases">
        <authorList>
            <person name="Tran Van P."/>
        </authorList>
    </citation>
    <scope>NUCLEOTIDE SEQUENCE</scope>
</reference>
<organism evidence="3">
    <name type="scientific">Medioppia subpectinata</name>
    <dbReference type="NCBI Taxonomy" id="1979941"/>
    <lineage>
        <taxon>Eukaryota</taxon>
        <taxon>Metazoa</taxon>
        <taxon>Ecdysozoa</taxon>
        <taxon>Arthropoda</taxon>
        <taxon>Chelicerata</taxon>
        <taxon>Arachnida</taxon>
        <taxon>Acari</taxon>
        <taxon>Acariformes</taxon>
        <taxon>Sarcoptiformes</taxon>
        <taxon>Oribatida</taxon>
        <taxon>Brachypylina</taxon>
        <taxon>Oppioidea</taxon>
        <taxon>Oppiidae</taxon>
        <taxon>Medioppia</taxon>
    </lineage>
</organism>
<feature type="domain" description="BRICHOS" evidence="2">
    <location>
        <begin position="1"/>
        <end position="46"/>
    </location>
</feature>
<dbReference type="Proteomes" id="UP000759131">
    <property type="component" value="Unassembled WGS sequence"/>
</dbReference>
<protein>
    <recommendedName>
        <fullName evidence="2">BRICHOS domain-containing protein</fullName>
    </recommendedName>
</protein>
<evidence type="ECO:0000313" key="3">
    <source>
        <dbReference type="EMBL" id="CAD7647184.1"/>
    </source>
</evidence>
<evidence type="ECO:0000259" key="2">
    <source>
        <dbReference type="PROSITE" id="PS50869"/>
    </source>
</evidence>
<dbReference type="EMBL" id="CAJPIZ010039044">
    <property type="protein sequence ID" value="CAG2121371.1"/>
    <property type="molecule type" value="Genomic_DNA"/>
</dbReference>
<gene>
    <name evidence="3" type="ORF">OSB1V03_LOCUS21317</name>
</gene>
<keyword evidence="4" id="KW-1185">Reference proteome</keyword>
<dbReference type="InterPro" id="IPR007084">
    <property type="entry name" value="BRICHOS_dom"/>
</dbReference>
<accession>A0A7R9QJJ2</accession>
<dbReference type="AlphaFoldDB" id="A0A7R9QJJ2"/>
<evidence type="ECO:0000256" key="1">
    <source>
        <dbReference type="ARBA" id="ARBA00023157"/>
    </source>
</evidence>
<keyword evidence="1" id="KW-1015">Disulfide bond</keyword>
<dbReference type="EMBL" id="OC893619">
    <property type="protein sequence ID" value="CAD7647184.1"/>
    <property type="molecule type" value="Genomic_DNA"/>
</dbReference>
<proteinExistence type="predicted"/>